<keyword evidence="5" id="KW-0028">Amino-acid biosynthesis</keyword>
<comment type="function">
    <text evidence="5">Catalyzes the reduction of 1-pyrroline-5-carboxylate (PCA) to L-proline.</text>
</comment>
<dbReference type="STRING" id="586411.SAMN05216187_1185"/>
<reference evidence="11" key="1">
    <citation type="submission" date="2016-10" db="EMBL/GenBank/DDBJ databases">
        <authorList>
            <person name="Varghese N."/>
            <person name="Submissions S."/>
        </authorList>
    </citation>
    <scope>NUCLEOTIDE SEQUENCE [LARGE SCALE GENOMIC DNA]</scope>
    <source>
        <strain evidence="11">CGMCC 1.8911</strain>
    </source>
</reference>
<evidence type="ECO:0000313" key="11">
    <source>
        <dbReference type="Proteomes" id="UP000242700"/>
    </source>
</evidence>
<dbReference type="Pfam" id="PF14748">
    <property type="entry name" value="P5CR_dimer"/>
    <property type="match status" value="1"/>
</dbReference>
<dbReference type="AlphaFoldDB" id="A0A1G9EKK0"/>
<dbReference type="SUPFAM" id="SSF48179">
    <property type="entry name" value="6-phosphogluconate dehydrogenase C-terminal domain-like"/>
    <property type="match status" value="1"/>
</dbReference>
<comment type="catalytic activity">
    <reaction evidence="5">
        <text>L-proline + NAD(+) = (S)-1-pyrroline-5-carboxylate + NADH + 2 H(+)</text>
        <dbReference type="Rhea" id="RHEA:14105"/>
        <dbReference type="ChEBI" id="CHEBI:15378"/>
        <dbReference type="ChEBI" id="CHEBI:17388"/>
        <dbReference type="ChEBI" id="CHEBI:57540"/>
        <dbReference type="ChEBI" id="CHEBI:57945"/>
        <dbReference type="ChEBI" id="CHEBI:60039"/>
        <dbReference type="EC" id="1.5.1.2"/>
    </reaction>
</comment>
<comment type="subcellular location">
    <subcellularLocation>
        <location evidence="5">Cytoplasm</location>
    </subcellularLocation>
</comment>
<feature type="binding site" evidence="7">
    <location>
        <begin position="69"/>
        <end position="72"/>
    </location>
    <ligand>
        <name>NADP(+)</name>
        <dbReference type="ChEBI" id="CHEBI:58349"/>
    </ligand>
</feature>
<evidence type="ECO:0000313" key="10">
    <source>
        <dbReference type="EMBL" id="SDK76664.1"/>
    </source>
</evidence>
<dbReference type="SUPFAM" id="SSF51735">
    <property type="entry name" value="NAD(P)-binding Rossmann-fold domains"/>
    <property type="match status" value="1"/>
</dbReference>
<dbReference type="RefSeq" id="WP_092600105.1">
    <property type="nucleotide sequence ID" value="NZ_FNFI01000018.1"/>
</dbReference>
<dbReference type="InterPro" id="IPR036291">
    <property type="entry name" value="NAD(P)-bd_dom_sf"/>
</dbReference>
<dbReference type="GO" id="GO:0004735">
    <property type="term" value="F:pyrroline-5-carboxylate reductase activity"/>
    <property type="evidence" value="ECO:0007669"/>
    <property type="project" value="UniProtKB-UniRule"/>
</dbReference>
<protein>
    <recommendedName>
        <fullName evidence="5 6">Pyrroline-5-carboxylate reductase</fullName>
        <shortName evidence="5">P5C reductase</shortName>
        <shortName evidence="5">P5CR</shortName>
        <ecNumber evidence="5 6">1.5.1.2</ecNumber>
    </recommendedName>
    <alternativeName>
        <fullName evidence="5">PCA reductase</fullName>
    </alternativeName>
</protein>
<evidence type="ECO:0000256" key="4">
    <source>
        <dbReference type="ARBA" id="ARBA00023002"/>
    </source>
</evidence>
<evidence type="ECO:0000259" key="9">
    <source>
        <dbReference type="Pfam" id="PF14748"/>
    </source>
</evidence>
<dbReference type="PANTHER" id="PTHR11645:SF0">
    <property type="entry name" value="PYRROLINE-5-CARBOXYLATE REDUCTASE 3"/>
    <property type="match status" value="1"/>
</dbReference>
<feature type="binding site" evidence="7">
    <location>
        <position position="34"/>
    </location>
    <ligand>
        <name>NADP(+)</name>
        <dbReference type="ChEBI" id="CHEBI:58349"/>
    </ligand>
</feature>
<dbReference type="Pfam" id="PF03807">
    <property type="entry name" value="F420_oxidored"/>
    <property type="match status" value="1"/>
</dbReference>
<keyword evidence="3 5" id="KW-0521">NADP</keyword>
<keyword evidence="5" id="KW-0963">Cytoplasm</keyword>
<evidence type="ECO:0000259" key="8">
    <source>
        <dbReference type="Pfam" id="PF03807"/>
    </source>
</evidence>
<dbReference type="GO" id="GO:0055129">
    <property type="term" value="P:L-proline biosynthetic process"/>
    <property type="evidence" value="ECO:0007669"/>
    <property type="project" value="UniProtKB-UniRule"/>
</dbReference>
<proteinExistence type="inferred from homology"/>
<dbReference type="EMBL" id="FNFI01000018">
    <property type="protein sequence ID" value="SDK76664.1"/>
    <property type="molecule type" value="Genomic_DNA"/>
</dbReference>
<feature type="domain" description="Pyrroline-5-carboxylate reductase dimerisation" evidence="9">
    <location>
        <begin position="159"/>
        <end position="263"/>
    </location>
</feature>
<dbReference type="PIRSF" id="PIRSF000193">
    <property type="entry name" value="Pyrrol-5-carb_rd"/>
    <property type="match status" value="1"/>
</dbReference>
<evidence type="ECO:0000256" key="1">
    <source>
        <dbReference type="ARBA" id="ARBA00005525"/>
    </source>
</evidence>
<dbReference type="Gene3D" id="3.40.50.720">
    <property type="entry name" value="NAD(P)-binding Rossmann-like Domain"/>
    <property type="match status" value="1"/>
</dbReference>
<keyword evidence="4 5" id="KW-0560">Oxidoreductase</keyword>
<comment type="similarity">
    <text evidence="1 5">Belongs to the pyrroline-5-carboxylate reductase family.</text>
</comment>
<dbReference type="InterPro" id="IPR008927">
    <property type="entry name" value="6-PGluconate_DH-like_C_sf"/>
</dbReference>
<dbReference type="PANTHER" id="PTHR11645">
    <property type="entry name" value="PYRROLINE-5-CARBOXYLATE REDUCTASE"/>
    <property type="match status" value="1"/>
</dbReference>
<accession>A0A1G9EKK0</accession>
<gene>
    <name evidence="5" type="primary">proC</name>
    <name evidence="10" type="ORF">SAMN05216187_1185</name>
</gene>
<dbReference type="InterPro" id="IPR000304">
    <property type="entry name" value="Pyrroline-COOH_reductase"/>
</dbReference>
<dbReference type="OrthoDB" id="9805754at2"/>
<evidence type="ECO:0000256" key="3">
    <source>
        <dbReference type="ARBA" id="ARBA00022857"/>
    </source>
</evidence>
<dbReference type="GO" id="GO:0005737">
    <property type="term" value="C:cytoplasm"/>
    <property type="evidence" value="ECO:0007669"/>
    <property type="project" value="UniProtKB-SubCell"/>
</dbReference>
<dbReference type="Gene3D" id="1.10.3730.10">
    <property type="entry name" value="ProC C-terminal domain-like"/>
    <property type="match status" value="1"/>
</dbReference>
<organism evidence="10 11">
    <name type="scientific">Jeotgalicoccus aerolatus</name>
    <dbReference type="NCBI Taxonomy" id="709510"/>
    <lineage>
        <taxon>Bacteria</taxon>
        <taxon>Bacillati</taxon>
        <taxon>Bacillota</taxon>
        <taxon>Bacilli</taxon>
        <taxon>Bacillales</taxon>
        <taxon>Staphylococcaceae</taxon>
        <taxon>Jeotgalicoccus</taxon>
    </lineage>
</organism>
<dbReference type="InterPro" id="IPR028939">
    <property type="entry name" value="P5C_Rdtase_cat_N"/>
</dbReference>
<evidence type="ECO:0000256" key="6">
    <source>
        <dbReference type="NCBIfam" id="TIGR00112"/>
    </source>
</evidence>
<name>A0A1G9EKK0_9STAP</name>
<comment type="pathway">
    <text evidence="5">Amino-acid biosynthesis; L-proline biosynthesis; L-proline from L-glutamate 5-semialdehyde: step 1/1.</text>
</comment>
<feature type="domain" description="Pyrroline-5-carboxylate reductase catalytic N-terminal" evidence="8">
    <location>
        <begin position="2"/>
        <end position="98"/>
    </location>
</feature>
<dbReference type="HAMAP" id="MF_01925">
    <property type="entry name" value="P5C_reductase"/>
    <property type="match status" value="1"/>
</dbReference>
<comment type="catalytic activity">
    <reaction evidence="5">
        <text>L-proline + NADP(+) = (S)-1-pyrroline-5-carboxylate + NADPH + 2 H(+)</text>
        <dbReference type="Rhea" id="RHEA:14109"/>
        <dbReference type="ChEBI" id="CHEBI:15378"/>
        <dbReference type="ChEBI" id="CHEBI:17388"/>
        <dbReference type="ChEBI" id="CHEBI:57783"/>
        <dbReference type="ChEBI" id="CHEBI:58349"/>
        <dbReference type="ChEBI" id="CHEBI:60039"/>
        <dbReference type="EC" id="1.5.1.2"/>
    </reaction>
</comment>
<dbReference type="NCBIfam" id="TIGR00112">
    <property type="entry name" value="proC"/>
    <property type="match status" value="1"/>
</dbReference>
<dbReference type="InterPro" id="IPR029036">
    <property type="entry name" value="P5CR_dimer"/>
</dbReference>
<dbReference type="Proteomes" id="UP000242700">
    <property type="component" value="Unassembled WGS sequence"/>
</dbReference>
<evidence type="ECO:0000256" key="5">
    <source>
        <dbReference type="HAMAP-Rule" id="MF_01925"/>
    </source>
</evidence>
<keyword evidence="2 5" id="KW-0641">Proline biosynthesis</keyword>
<sequence>MKIVFFGAGNMASAIFTGMIEKGIVKADDIYITSKTNRVAAMEFKESLGLNVSYDDAELCADADYIVLASKPQNFKDVAKRIRPYLEEKTKLISVMAGIQILTIQEELGKGNSVARIMPNTNAMVQYSVNGIAFSDGFDNKDELIDLMASFGKNVVVGEDGMDNITAATGSGPAFLYYIYEQYAKSLEELGFSKEDAEQLTRNLVIGTGKTLSERPESFEKLRTDITSKAGTTEAGLNTLSEFKLREMITDTLGSARDRSKKLSER</sequence>
<evidence type="ECO:0000256" key="7">
    <source>
        <dbReference type="PIRSR" id="PIRSR000193-1"/>
    </source>
</evidence>
<dbReference type="EC" id="1.5.1.2" evidence="5 6"/>
<evidence type="ECO:0000256" key="2">
    <source>
        <dbReference type="ARBA" id="ARBA00022650"/>
    </source>
</evidence>
<dbReference type="UniPathway" id="UPA00098">
    <property type="reaction ID" value="UER00361"/>
</dbReference>